<evidence type="ECO:0000256" key="2">
    <source>
        <dbReference type="ARBA" id="ARBA00023161"/>
    </source>
</evidence>
<dbReference type="GO" id="GO:0000184">
    <property type="term" value="P:nuclear-transcribed mRNA catabolic process, nonsense-mediated decay"/>
    <property type="evidence" value="ECO:0007669"/>
    <property type="project" value="UniProtKB-KW"/>
</dbReference>
<comment type="similarity">
    <text evidence="1">Belongs to the SMG8 family.</text>
</comment>
<reference evidence="6" key="2">
    <citation type="submission" date="2010-04" db="EMBL/GenBank/DDBJ databases">
        <authorList>
            <person name="Buell R."/>
            <person name="Hamilton J."/>
            <person name="Hostetler J."/>
        </authorList>
    </citation>
    <scope>NUCLEOTIDE SEQUENCE [LARGE SCALE GENOMIC DNA]</scope>
    <source>
        <strain evidence="6">DAOM:BR144</strain>
    </source>
</reference>
<feature type="compositionally biased region" description="Low complexity" evidence="4">
    <location>
        <begin position="12"/>
        <end position="22"/>
    </location>
</feature>
<evidence type="ECO:0000313" key="6">
    <source>
        <dbReference type="Proteomes" id="UP000019132"/>
    </source>
</evidence>
<organism evidence="5 6">
    <name type="scientific">Globisporangium ultimum (strain ATCC 200006 / CBS 805.95 / DAOM BR144)</name>
    <name type="common">Pythium ultimum</name>
    <dbReference type="NCBI Taxonomy" id="431595"/>
    <lineage>
        <taxon>Eukaryota</taxon>
        <taxon>Sar</taxon>
        <taxon>Stramenopiles</taxon>
        <taxon>Oomycota</taxon>
        <taxon>Peronosporomycetes</taxon>
        <taxon>Pythiales</taxon>
        <taxon>Pythiaceae</taxon>
        <taxon>Globisporangium</taxon>
    </lineage>
</organism>
<dbReference type="eggNOG" id="ENOG502QWI6">
    <property type="taxonomic scope" value="Eukaryota"/>
</dbReference>
<evidence type="ECO:0000313" key="5">
    <source>
        <dbReference type="EnsemblProtists" id="PYU1_T012684"/>
    </source>
</evidence>
<evidence type="ECO:0000256" key="1">
    <source>
        <dbReference type="ARBA" id="ARBA00006443"/>
    </source>
</evidence>
<dbReference type="EMBL" id="GL376588">
    <property type="status" value="NOT_ANNOTATED_CDS"/>
    <property type="molecule type" value="Genomic_DNA"/>
</dbReference>
<keyword evidence="2" id="KW-0866">Nonsense-mediated mRNA decay</keyword>
<sequence length="458" mass="49822">MASGGSGRSNRRQQQQQQSHQHALAQPPLPFESLLNAPVRIYPPDAFRAAAVAASPLMQALLSMNKQIAVVGVMSTNYDSVEAAYAFANRLIGKYAFHADEMNAACVSAKDSTPLLASVHLYFDSTKPCVYLLGIARPENQCFGRDATGEDIAAFEKEKLKMQLLMHSSCNMLFAMHESPRVQTTVLKEVRALASEKQQVLSQLATSSSSSKGSKREKSGSASINPFTPGRCVPLVLYAVPAPDNVLTSTLKSASSKSTRSATVAYCKALETKLTNLFRSLRGGVVGSVRMRDTLTATNLSKERRAFNVDPTHCVVIVSRRLVAEEGGLEASLEAVLDGTGFPDLDGDADKEEDLDALLRPLEDDDIGFPRAQQYLNKCVDLLLSSSGSFAPSGASFGERGGSSKEAVRIELLSLSQWLKAFHSLTKTMHRMEVKRKQDAANALEQSIYQYEQGELYQ</sequence>
<feature type="region of interest" description="Disordered" evidence="4">
    <location>
        <begin position="1"/>
        <end position="24"/>
    </location>
</feature>
<protein>
    <recommendedName>
        <fullName evidence="3">Nonsense-mediated mRNA decay factor SMG8</fullName>
    </recommendedName>
</protein>
<evidence type="ECO:0000256" key="3">
    <source>
        <dbReference type="ARBA" id="ARBA00029509"/>
    </source>
</evidence>
<evidence type="ECO:0000256" key="4">
    <source>
        <dbReference type="SAM" id="MobiDB-lite"/>
    </source>
</evidence>
<dbReference type="PANTHER" id="PTHR13091:SF0">
    <property type="entry name" value="NONSENSE-MEDIATED MRNA DECAY FACTOR SMG8"/>
    <property type="match status" value="1"/>
</dbReference>
<dbReference type="InterPro" id="IPR019354">
    <property type="entry name" value="SMG8-like"/>
</dbReference>
<dbReference type="HOGENOM" id="CLU_562019_0_0_1"/>
<dbReference type="InParanoid" id="K3X635"/>
<name>K3X635_GLOUD</name>
<dbReference type="VEuPathDB" id="FungiDB:PYU1_G012658"/>
<keyword evidence="6" id="KW-1185">Reference proteome</keyword>
<accession>K3X635</accession>
<feature type="region of interest" description="Disordered" evidence="4">
    <location>
        <begin position="204"/>
        <end position="225"/>
    </location>
</feature>
<dbReference type="EnsemblProtists" id="PYU1_T012684">
    <property type="protein sequence ID" value="PYU1_T012684"/>
    <property type="gene ID" value="PYU1_G012658"/>
</dbReference>
<reference evidence="5" key="3">
    <citation type="submission" date="2015-02" db="UniProtKB">
        <authorList>
            <consortium name="EnsemblProtists"/>
        </authorList>
    </citation>
    <scope>IDENTIFICATION</scope>
    <source>
        <strain evidence="5">DAOM BR144</strain>
    </source>
</reference>
<dbReference type="OMA" id="WVKAFHG"/>
<reference evidence="6" key="1">
    <citation type="journal article" date="2010" name="Genome Biol.">
        <title>Genome sequence of the necrotrophic plant pathogen Pythium ultimum reveals original pathogenicity mechanisms and effector repertoire.</title>
        <authorList>
            <person name="Levesque C.A."/>
            <person name="Brouwer H."/>
            <person name="Cano L."/>
            <person name="Hamilton J.P."/>
            <person name="Holt C."/>
            <person name="Huitema E."/>
            <person name="Raffaele S."/>
            <person name="Robideau G.P."/>
            <person name="Thines M."/>
            <person name="Win J."/>
            <person name="Zerillo M.M."/>
            <person name="Beakes G.W."/>
            <person name="Boore J.L."/>
            <person name="Busam D."/>
            <person name="Dumas B."/>
            <person name="Ferriera S."/>
            <person name="Fuerstenberg S.I."/>
            <person name="Gachon C.M."/>
            <person name="Gaulin E."/>
            <person name="Govers F."/>
            <person name="Grenville-Briggs L."/>
            <person name="Horner N."/>
            <person name="Hostetler J."/>
            <person name="Jiang R.H."/>
            <person name="Johnson J."/>
            <person name="Krajaejun T."/>
            <person name="Lin H."/>
            <person name="Meijer H.J."/>
            <person name="Moore B."/>
            <person name="Morris P."/>
            <person name="Phuntmart V."/>
            <person name="Puiu D."/>
            <person name="Shetty J."/>
            <person name="Stajich J.E."/>
            <person name="Tripathy S."/>
            <person name="Wawra S."/>
            <person name="van West P."/>
            <person name="Whitty B.R."/>
            <person name="Coutinho P.M."/>
            <person name="Henrissat B."/>
            <person name="Martin F."/>
            <person name="Thomas P.D."/>
            <person name="Tyler B.M."/>
            <person name="De Vries R.P."/>
            <person name="Kamoun S."/>
            <person name="Yandell M."/>
            <person name="Tisserat N."/>
            <person name="Buell C.R."/>
        </authorList>
    </citation>
    <scope>NUCLEOTIDE SEQUENCE</scope>
    <source>
        <strain evidence="6">DAOM:BR144</strain>
    </source>
</reference>
<dbReference type="AlphaFoldDB" id="K3X635"/>
<dbReference type="PANTHER" id="PTHR13091">
    <property type="entry name" value="AMPLIFIED IN BREAST CANCER 2-RELATED"/>
    <property type="match status" value="1"/>
</dbReference>
<dbReference type="Proteomes" id="UP000019132">
    <property type="component" value="Unassembled WGS sequence"/>
</dbReference>
<proteinExistence type="inferred from homology"/>